<feature type="transmembrane region" description="Helical" evidence="9">
    <location>
        <begin position="212"/>
        <end position="230"/>
    </location>
</feature>
<comment type="subcellular location">
    <subcellularLocation>
        <location evidence="1">Cell membrane</location>
        <topology evidence="1">Multi-pass membrane protein</topology>
    </subcellularLocation>
</comment>
<evidence type="ECO:0000256" key="6">
    <source>
        <dbReference type="ARBA" id="ARBA00022840"/>
    </source>
</evidence>
<dbReference type="PANTHER" id="PTHR45772:SF8">
    <property type="entry name" value="HIGH-AFFINITY BRANCHED-CHAIN AMINO ACID TRANSPORT ATP-BINDING PROTEIN"/>
    <property type="match status" value="1"/>
</dbReference>
<dbReference type="InterPro" id="IPR027417">
    <property type="entry name" value="P-loop_NTPase"/>
</dbReference>
<evidence type="ECO:0000256" key="5">
    <source>
        <dbReference type="ARBA" id="ARBA00022741"/>
    </source>
</evidence>
<keyword evidence="7 9" id="KW-1133">Transmembrane helix</keyword>
<dbReference type="InterPro" id="IPR003439">
    <property type="entry name" value="ABC_transporter-like_ATP-bd"/>
</dbReference>
<reference evidence="11" key="1">
    <citation type="submission" date="2014-04" db="EMBL/GenBank/DDBJ databases">
        <title>In planta biocontrol of soil-borne Fusarium wilt of banana through a plant endophytic bacterium, Burkholderia cenocepacia 869T2.</title>
        <authorList>
            <person name="Ho Y.-N."/>
            <person name="Chiang H.-M."/>
            <person name="Chao C.-P."/>
            <person name="Su C.-C."/>
            <person name="Hsu H.-F."/>
            <person name="Guo C.-T."/>
            <person name="Hsieh J.-L."/>
            <person name="Huang C.-C."/>
        </authorList>
    </citation>
    <scope>NUCLEOTIDE SEQUENCE [LARGE SCALE GENOMIC DNA]</scope>
    <source>
        <strain evidence="11">869T2</strain>
    </source>
</reference>
<accession>A0A071M9Q1</accession>
<evidence type="ECO:0000256" key="3">
    <source>
        <dbReference type="ARBA" id="ARBA00022475"/>
    </source>
</evidence>
<evidence type="ECO:0000259" key="10">
    <source>
        <dbReference type="Pfam" id="PF00005"/>
    </source>
</evidence>
<comment type="caution">
    <text evidence="11">The sequence shown here is derived from an EMBL/GenBank/DDBJ whole genome shotgun (WGS) entry which is preliminary data.</text>
</comment>
<evidence type="ECO:0000256" key="8">
    <source>
        <dbReference type="ARBA" id="ARBA00023136"/>
    </source>
</evidence>
<sequence>MASSRAVETALQVVTAAVLLSLPLWAGDYSANQIGLLLLYGMATQGVALCWGNAGFLPLGQSLFFGLGAYVSALVLRAAAAAGGEWQIVLLPLAVAVPAALAYAIGLIVFARRIDSGPFFSLITLASCMLGFLLANQWSSVTGGFNGLTDIPDLPMTDRYGNLYYVIAVAAVVVTAGITWLSRRPIGTLWAALSENEDRLQFLGFATHRLKAAAFGLSGAIAGLGGALYAPHEGLVGPQAVGVALSAQFVIWAAVGGKRSPLGAQLGAVVIGLLAATWRDLFTYWEVLVALIFIGVVRLFPDGLAGAAAALARMAGLRVANVIPEKRLDAHEIATIDRRPAQSALLSFRKVEVSQGGVNILNGLDLEVGAGVIHCFIGPNGAGKTSTFNAMTGRLPVRSGEIHFRGTEISSSQAWQVARLGIGRKFQIPAVFARLSVDQNLQIALWANRIRPREMLSAAPLHWNSVQRVRTLGKFGFLESNLAVRAGDLSQGMRQMLEFAMVAITEPRLLLLDEPCAGLSAHETRHMMDAITSTVGELEASAIVIEHDMSALEKIAGNVVVLHQGRSLAVGSLSQIKMSADVKAVYSGGRK</sequence>
<organism evidence="11">
    <name type="scientific">Burkholderia cenocepacia</name>
    <dbReference type="NCBI Taxonomy" id="95486"/>
    <lineage>
        <taxon>Bacteria</taxon>
        <taxon>Pseudomonadati</taxon>
        <taxon>Pseudomonadota</taxon>
        <taxon>Betaproteobacteria</taxon>
        <taxon>Burkholderiales</taxon>
        <taxon>Burkholderiaceae</taxon>
        <taxon>Burkholderia</taxon>
        <taxon>Burkholderia cepacia complex</taxon>
    </lineage>
</organism>
<feature type="transmembrane region" description="Helical" evidence="9">
    <location>
        <begin position="236"/>
        <end position="255"/>
    </location>
</feature>
<keyword evidence="5" id="KW-0547">Nucleotide-binding</keyword>
<feature type="transmembrane region" description="Helical" evidence="9">
    <location>
        <begin position="63"/>
        <end position="82"/>
    </location>
</feature>
<feature type="domain" description="ABC transporter" evidence="10">
    <location>
        <begin position="361"/>
        <end position="517"/>
    </location>
</feature>
<dbReference type="Pfam" id="PF00005">
    <property type="entry name" value="ABC_tran"/>
    <property type="match status" value="1"/>
</dbReference>
<evidence type="ECO:0000313" key="11">
    <source>
        <dbReference type="EMBL" id="KEA57659.1"/>
    </source>
</evidence>
<dbReference type="InterPro" id="IPR051120">
    <property type="entry name" value="ABC_AA/LPS_Transport"/>
</dbReference>
<evidence type="ECO:0000256" key="9">
    <source>
        <dbReference type="SAM" id="Phobius"/>
    </source>
</evidence>
<evidence type="ECO:0000256" key="7">
    <source>
        <dbReference type="ARBA" id="ARBA00022989"/>
    </source>
</evidence>
<dbReference type="EMBL" id="JJOA01000017">
    <property type="protein sequence ID" value="KEA57659.1"/>
    <property type="molecule type" value="Genomic_DNA"/>
</dbReference>
<keyword evidence="8 9" id="KW-0472">Membrane</keyword>
<feature type="transmembrane region" description="Helical" evidence="9">
    <location>
        <begin position="118"/>
        <end position="138"/>
    </location>
</feature>
<feature type="transmembrane region" description="Helical" evidence="9">
    <location>
        <begin position="36"/>
        <end position="56"/>
    </location>
</feature>
<evidence type="ECO:0000256" key="2">
    <source>
        <dbReference type="ARBA" id="ARBA00022448"/>
    </source>
</evidence>
<dbReference type="SUPFAM" id="SSF52540">
    <property type="entry name" value="P-loop containing nucleoside triphosphate hydrolases"/>
    <property type="match status" value="1"/>
</dbReference>
<dbReference type="PROSITE" id="PS00211">
    <property type="entry name" value="ABC_TRANSPORTER_1"/>
    <property type="match status" value="1"/>
</dbReference>
<feature type="transmembrane region" description="Helical" evidence="9">
    <location>
        <begin position="287"/>
        <end position="311"/>
    </location>
</feature>
<protein>
    <recommendedName>
        <fullName evidence="10">ABC transporter domain-containing protein</fullName>
    </recommendedName>
</protein>
<evidence type="ECO:0000256" key="4">
    <source>
        <dbReference type="ARBA" id="ARBA00022692"/>
    </source>
</evidence>
<keyword evidence="6" id="KW-0067">ATP-binding</keyword>
<dbReference type="AlphaFoldDB" id="A0A071M9Q1"/>
<dbReference type="CDD" id="cd06581">
    <property type="entry name" value="TM_PBP1_LivM_like"/>
    <property type="match status" value="1"/>
</dbReference>
<dbReference type="InterPro" id="IPR017871">
    <property type="entry name" value="ABC_transporter-like_CS"/>
</dbReference>
<keyword evidence="2" id="KW-0813">Transport</keyword>
<evidence type="ECO:0000256" key="1">
    <source>
        <dbReference type="ARBA" id="ARBA00004651"/>
    </source>
</evidence>
<dbReference type="GO" id="GO:0015658">
    <property type="term" value="F:branched-chain amino acid transmembrane transporter activity"/>
    <property type="evidence" value="ECO:0007669"/>
    <property type="project" value="InterPro"/>
</dbReference>
<dbReference type="Gene3D" id="3.40.50.300">
    <property type="entry name" value="P-loop containing nucleotide triphosphate hydrolases"/>
    <property type="match status" value="1"/>
</dbReference>
<dbReference type="InterPro" id="IPR043428">
    <property type="entry name" value="LivM-like"/>
</dbReference>
<dbReference type="Pfam" id="PF02653">
    <property type="entry name" value="BPD_transp_2"/>
    <property type="match status" value="1"/>
</dbReference>
<dbReference type="OrthoDB" id="9805514at2"/>
<dbReference type="GO" id="GO:0016887">
    <property type="term" value="F:ATP hydrolysis activity"/>
    <property type="evidence" value="ECO:0007669"/>
    <property type="project" value="InterPro"/>
</dbReference>
<feature type="transmembrane region" description="Helical" evidence="9">
    <location>
        <begin position="262"/>
        <end position="281"/>
    </location>
</feature>
<dbReference type="InterPro" id="IPR001851">
    <property type="entry name" value="ABC_transp_permease"/>
</dbReference>
<keyword evidence="4 9" id="KW-0812">Transmembrane</keyword>
<proteinExistence type="predicted"/>
<dbReference type="PANTHER" id="PTHR45772">
    <property type="entry name" value="CONSERVED COMPONENT OF ABC TRANSPORTER FOR NATURAL AMINO ACIDS-RELATED"/>
    <property type="match status" value="1"/>
</dbReference>
<dbReference type="GO" id="GO:0005886">
    <property type="term" value="C:plasma membrane"/>
    <property type="evidence" value="ECO:0007669"/>
    <property type="project" value="UniProtKB-SubCell"/>
</dbReference>
<gene>
    <name evidence="11" type="ORF">DT99_21970</name>
</gene>
<feature type="transmembrane region" description="Helical" evidence="9">
    <location>
        <begin position="163"/>
        <end position="181"/>
    </location>
</feature>
<dbReference type="GO" id="GO:0005524">
    <property type="term" value="F:ATP binding"/>
    <property type="evidence" value="ECO:0007669"/>
    <property type="project" value="UniProtKB-KW"/>
</dbReference>
<feature type="transmembrane region" description="Helical" evidence="9">
    <location>
        <begin position="88"/>
        <end position="111"/>
    </location>
</feature>
<keyword evidence="3" id="KW-1003">Cell membrane</keyword>
<name>A0A071M9Q1_9BURK</name>